<comment type="cofactor">
    <cofactor evidence="1">
        <name>Zn(2+)</name>
        <dbReference type="ChEBI" id="CHEBI:29105"/>
    </cofactor>
</comment>
<evidence type="ECO:0000256" key="2">
    <source>
        <dbReference type="ARBA" id="ARBA00022723"/>
    </source>
</evidence>
<evidence type="ECO:0000256" key="5">
    <source>
        <dbReference type="RuleBase" id="RU004175"/>
    </source>
</evidence>
<proteinExistence type="inferred from homology"/>
<dbReference type="InterPro" id="IPR012131">
    <property type="entry name" value="Hstdl_DH"/>
</dbReference>
<reference evidence="6 7" key="1">
    <citation type="submission" date="2023-08" db="EMBL/GenBank/DDBJ databases">
        <title>Black Yeasts Isolated from many extreme environments.</title>
        <authorList>
            <person name="Coleine C."/>
            <person name="Stajich J.E."/>
            <person name="Selbmann L."/>
        </authorList>
    </citation>
    <scope>NUCLEOTIDE SEQUENCE [LARGE SCALE GENOMIC DNA]</scope>
    <source>
        <strain evidence="6 7">CCFEE 536</strain>
    </source>
</reference>
<protein>
    <recommendedName>
        <fullName evidence="8">Histidinol dehydrogenase</fullName>
    </recommendedName>
</protein>
<dbReference type="InterPro" id="IPR016161">
    <property type="entry name" value="Ald_DH/histidinol_DH"/>
</dbReference>
<sequence length="146" mass="15158">MIISTAKVAGVPNVAACTPPIAGEIPHSTVAAMHLAGADQIFLLRGAQAVAAMAIGAESIDVCDFAAGPGNASVAEAKKQQFREIGIDLLAGPMEVLVVVDEHVDRSVVATYLLSQAEHRPDTPTVLITSSEKVGKKMMEAIDRLA</sequence>
<dbReference type="EMBL" id="JAVRRA010000473">
    <property type="protein sequence ID" value="KAK5286977.1"/>
    <property type="molecule type" value="Genomic_DNA"/>
</dbReference>
<keyword evidence="4" id="KW-0560">Oxidoreductase</keyword>
<dbReference type="PANTHER" id="PTHR21256">
    <property type="entry name" value="HISTIDINOL DEHYDROGENASE HDH"/>
    <property type="match status" value="1"/>
</dbReference>
<comment type="similarity">
    <text evidence="5">Belongs to the histidinol dehydrogenase family.</text>
</comment>
<gene>
    <name evidence="6" type="ORF">LTR16_003956</name>
</gene>
<dbReference type="PRINTS" id="PR00083">
    <property type="entry name" value="HOLDHDRGNASE"/>
</dbReference>
<dbReference type="SUPFAM" id="SSF53720">
    <property type="entry name" value="ALDH-like"/>
    <property type="match status" value="1"/>
</dbReference>
<evidence type="ECO:0000256" key="4">
    <source>
        <dbReference type="ARBA" id="ARBA00023002"/>
    </source>
</evidence>
<keyword evidence="2" id="KW-0479">Metal-binding</keyword>
<evidence type="ECO:0000256" key="3">
    <source>
        <dbReference type="ARBA" id="ARBA00022833"/>
    </source>
</evidence>
<organism evidence="6 7">
    <name type="scientific">Cryomyces antarcticus</name>
    <dbReference type="NCBI Taxonomy" id="329879"/>
    <lineage>
        <taxon>Eukaryota</taxon>
        <taxon>Fungi</taxon>
        <taxon>Dikarya</taxon>
        <taxon>Ascomycota</taxon>
        <taxon>Pezizomycotina</taxon>
        <taxon>Dothideomycetes</taxon>
        <taxon>Dothideomycetes incertae sedis</taxon>
        <taxon>Cryomyces</taxon>
    </lineage>
</organism>
<evidence type="ECO:0000313" key="6">
    <source>
        <dbReference type="EMBL" id="KAK5286977.1"/>
    </source>
</evidence>
<dbReference type="Gene3D" id="3.40.50.1980">
    <property type="entry name" value="Nitrogenase molybdenum iron protein domain"/>
    <property type="match status" value="2"/>
</dbReference>
<evidence type="ECO:0000256" key="1">
    <source>
        <dbReference type="ARBA" id="ARBA00001947"/>
    </source>
</evidence>
<name>A0ABR0M6J7_9PEZI</name>
<keyword evidence="7" id="KW-1185">Reference proteome</keyword>
<evidence type="ECO:0008006" key="8">
    <source>
        <dbReference type="Google" id="ProtNLM"/>
    </source>
</evidence>
<keyword evidence="3" id="KW-0862">Zinc</keyword>
<dbReference type="Pfam" id="PF00815">
    <property type="entry name" value="Histidinol_dh"/>
    <property type="match status" value="1"/>
</dbReference>
<accession>A0ABR0M6J7</accession>
<comment type="caution">
    <text evidence="6">The sequence shown here is derived from an EMBL/GenBank/DDBJ whole genome shotgun (WGS) entry which is preliminary data.</text>
</comment>
<dbReference type="PANTHER" id="PTHR21256:SF14">
    <property type="entry name" value="HISTIDINOL DEHYDROGENASE"/>
    <property type="match status" value="1"/>
</dbReference>
<dbReference type="Proteomes" id="UP001357485">
    <property type="component" value="Unassembled WGS sequence"/>
</dbReference>
<evidence type="ECO:0000313" key="7">
    <source>
        <dbReference type="Proteomes" id="UP001357485"/>
    </source>
</evidence>